<organism evidence="2 3">
    <name type="scientific">Plakobranchus ocellatus</name>
    <dbReference type="NCBI Taxonomy" id="259542"/>
    <lineage>
        <taxon>Eukaryota</taxon>
        <taxon>Metazoa</taxon>
        <taxon>Spiralia</taxon>
        <taxon>Lophotrochozoa</taxon>
        <taxon>Mollusca</taxon>
        <taxon>Gastropoda</taxon>
        <taxon>Heterobranchia</taxon>
        <taxon>Euthyneura</taxon>
        <taxon>Panpulmonata</taxon>
        <taxon>Sacoglossa</taxon>
        <taxon>Placobranchoidea</taxon>
        <taxon>Plakobranchidae</taxon>
        <taxon>Plakobranchus</taxon>
    </lineage>
</organism>
<keyword evidence="3" id="KW-1185">Reference proteome</keyword>
<protein>
    <submittedName>
        <fullName evidence="2">PiggyBac transposase uribo1</fullName>
    </submittedName>
</protein>
<sequence>MKVFDTLLANIGRGHHAFADRWYTTRILIDHMTRRSQYFTGTVQINRKHFPLDLRTQHLVHMEARIHKTTDNKLLCVSWKDKKAKKPCF</sequence>
<reference evidence="2 3" key="1">
    <citation type="journal article" date="2021" name="Elife">
        <title>Chloroplast acquisition without the gene transfer in kleptoplastic sea slugs, Plakobranchus ocellatus.</title>
        <authorList>
            <person name="Maeda T."/>
            <person name="Takahashi S."/>
            <person name="Yoshida T."/>
            <person name="Shimamura S."/>
            <person name="Takaki Y."/>
            <person name="Nagai Y."/>
            <person name="Toyoda A."/>
            <person name="Suzuki Y."/>
            <person name="Arimoto A."/>
            <person name="Ishii H."/>
            <person name="Satoh N."/>
            <person name="Nishiyama T."/>
            <person name="Hasebe M."/>
            <person name="Maruyama T."/>
            <person name="Minagawa J."/>
            <person name="Obokata J."/>
            <person name="Shigenobu S."/>
        </authorList>
    </citation>
    <scope>NUCLEOTIDE SEQUENCE [LARGE SCALE GENOMIC DNA]</scope>
</reference>
<dbReference type="EMBL" id="BLXT01004580">
    <property type="protein sequence ID" value="GFO14730.1"/>
    <property type="molecule type" value="Genomic_DNA"/>
</dbReference>
<dbReference type="Pfam" id="PF13843">
    <property type="entry name" value="DDE_Tnp_1_7"/>
    <property type="match status" value="1"/>
</dbReference>
<dbReference type="Proteomes" id="UP000735302">
    <property type="component" value="Unassembled WGS sequence"/>
</dbReference>
<gene>
    <name evidence="2" type="ORF">PoB_004123500</name>
</gene>
<name>A0AAV4B6P5_9GAST</name>
<comment type="caution">
    <text evidence="2">The sequence shown here is derived from an EMBL/GenBank/DDBJ whole genome shotgun (WGS) entry which is preliminary data.</text>
</comment>
<evidence type="ECO:0000259" key="1">
    <source>
        <dbReference type="Pfam" id="PF13843"/>
    </source>
</evidence>
<dbReference type="AlphaFoldDB" id="A0AAV4B6P5"/>
<dbReference type="InterPro" id="IPR029526">
    <property type="entry name" value="PGBD"/>
</dbReference>
<feature type="domain" description="PiggyBac transposable element-derived protein" evidence="1">
    <location>
        <begin position="12"/>
        <end position="86"/>
    </location>
</feature>
<evidence type="ECO:0000313" key="2">
    <source>
        <dbReference type="EMBL" id="GFO14730.1"/>
    </source>
</evidence>
<accession>A0AAV4B6P5</accession>
<evidence type="ECO:0000313" key="3">
    <source>
        <dbReference type="Proteomes" id="UP000735302"/>
    </source>
</evidence>
<proteinExistence type="predicted"/>